<sequence length="53" mass="6137">MWDYKGLSAELSQAGYVNIRRAMFGDSRYEEFKAVEEPGRWEGCLGFECEKPV</sequence>
<dbReference type="Proteomes" id="UP001432180">
    <property type="component" value="Chromosome"/>
</dbReference>
<keyword evidence="2" id="KW-1185">Reference proteome</keyword>
<evidence type="ECO:0000313" key="2">
    <source>
        <dbReference type="Proteomes" id="UP001432180"/>
    </source>
</evidence>
<reference evidence="1 2" key="1">
    <citation type="journal article" date="2023" name="Microorganisms">
        <title>Thiorhodovibrio frisius and Trv. litoralis spp. nov., Two Novel Members from a Clade of Fastidious Purple Sulfur Bacteria That Exhibit Unique Red-Shifted Light-Harvesting Capabilities.</title>
        <authorList>
            <person name="Methner A."/>
            <person name="Kuzyk S.B."/>
            <person name="Petersen J."/>
            <person name="Bauer S."/>
            <person name="Brinkmann H."/>
            <person name="Sichau K."/>
            <person name="Wanner G."/>
            <person name="Wolf J."/>
            <person name="Neumann-Schaal M."/>
            <person name="Henke P."/>
            <person name="Tank M."/>
            <person name="Sproer C."/>
            <person name="Bunk B."/>
            <person name="Overmann J."/>
        </authorList>
    </citation>
    <scope>NUCLEOTIDE SEQUENCE [LARGE SCALE GENOMIC DNA]</scope>
    <source>
        <strain evidence="1 2">DSM 6702</strain>
    </source>
</reference>
<gene>
    <name evidence="1" type="ORF">Thiowin_04534</name>
</gene>
<protein>
    <submittedName>
        <fullName evidence="1">Uncharacterized protein</fullName>
    </submittedName>
</protein>
<organism evidence="1 2">
    <name type="scientific">Thiorhodovibrio winogradskyi</name>
    <dbReference type="NCBI Taxonomy" id="77007"/>
    <lineage>
        <taxon>Bacteria</taxon>
        <taxon>Pseudomonadati</taxon>
        <taxon>Pseudomonadota</taxon>
        <taxon>Gammaproteobacteria</taxon>
        <taxon>Chromatiales</taxon>
        <taxon>Chromatiaceae</taxon>
        <taxon>Thiorhodovibrio</taxon>
    </lineage>
</organism>
<evidence type="ECO:0000313" key="1">
    <source>
        <dbReference type="EMBL" id="WPL19413.1"/>
    </source>
</evidence>
<accession>A0ABZ0SFH4</accession>
<dbReference type="EMBL" id="CP121472">
    <property type="protein sequence ID" value="WPL19413.1"/>
    <property type="molecule type" value="Genomic_DNA"/>
</dbReference>
<proteinExistence type="predicted"/>
<name>A0ABZ0SFH4_9GAMM</name>